<organism evidence="2 3">
    <name type="scientific">Curvibacter cyanobacteriorum</name>
    <dbReference type="NCBI Taxonomy" id="3026422"/>
    <lineage>
        <taxon>Bacteria</taxon>
        <taxon>Pseudomonadati</taxon>
        <taxon>Pseudomonadota</taxon>
        <taxon>Betaproteobacteria</taxon>
        <taxon>Burkholderiales</taxon>
        <taxon>Comamonadaceae</taxon>
        <taxon>Curvibacter</taxon>
    </lineage>
</organism>
<dbReference type="EMBL" id="JAQSIP010000005">
    <property type="protein sequence ID" value="MDD0839341.1"/>
    <property type="molecule type" value="Genomic_DNA"/>
</dbReference>
<feature type="chain" id="PRO_5045525848" evidence="1">
    <location>
        <begin position="19"/>
        <end position="138"/>
    </location>
</feature>
<feature type="signal peptide" evidence="1">
    <location>
        <begin position="1"/>
        <end position="18"/>
    </location>
</feature>
<keyword evidence="3" id="KW-1185">Reference proteome</keyword>
<name>A0ABT5MZ54_9BURK</name>
<sequence>MKSFVPLLALLLSFGAAAAEVSDATVEKILGVSGAKHSSKAQNRYGIQFSDVEYQDGKGQTLFTLRLGTPEQYALWKQAAGGDAQDLSGVGHEAFRYKSFKAVCAKSATVAACVTPDFLLKSPAITDAHLQALLKAAL</sequence>
<reference evidence="2 3" key="1">
    <citation type="submission" date="2023-02" db="EMBL/GenBank/DDBJ databases">
        <title>Bacterial whole genomic sequence of Curvibacter sp. HBC61.</title>
        <authorList>
            <person name="Le V."/>
            <person name="Ko S.-R."/>
            <person name="Ahn C.-Y."/>
            <person name="Oh H.-M."/>
        </authorList>
    </citation>
    <scope>NUCLEOTIDE SEQUENCE [LARGE SCALE GENOMIC DNA]</scope>
    <source>
        <strain evidence="2 3">HBC61</strain>
    </source>
</reference>
<comment type="caution">
    <text evidence="2">The sequence shown here is derived from an EMBL/GenBank/DDBJ whole genome shotgun (WGS) entry which is preliminary data.</text>
</comment>
<accession>A0ABT5MZ54</accession>
<gene>
    <name evidence="2" type="ORF">PSQ40_12220</name>
</gene>
<evidence type="ECO:0000313" key="3">
    <source>
        <dbReference type="Proteomes" id="UP001528673"/>
    </source>
</evidence>
<dbReference type="RefSeq" id="WP_273951792.1">
    <property type="nucleotide sequence ID" value="NZ_JAQSIP010000005.1"/>
</dbReference>
<evidence type="ECO:0000313" key="2">
    <source>
        <dbReference type="EMBL" id="MDD0839341.1"/>
    </source>
</evidence>
<keyword evidence="1" id="KW-0732">Signal</keyword>
<dbReference type="Proteomes" id="UP001528673">
    <property type="component" value="Unassembled WGS sequence"/>
</dbReference>
<evidence type="ECO:0000256" key="1">
    <source>
        <dbReference type="SAM" id="SignalP"/>
    </source>
</evidence>
<protein>
    <submittedName>
        <fullName evidence="2">Uncharacterized protein</fullName>
    </submittedName>
</protein>
<proteinExistence type="predicted"/>